<sequence>MECGTDTVKGDPYKQHVKIDVIDDMNPQYSKVSMECGTDTVKGDPYKQHVKMSGTRCSFRVIPIDKNVLEDKLFKRVRRITYQTSMQKAPLGLFHINL</sequence>
<reference evidence="1" key="1">
    <citation type="journal article" date="2019" name="MBio">
        <title>Virus Genomes from Deep Sea Sediments Expand the Ocean Megavirome and Support Independent Origins of Viral Gigantism.</title>
        <authorList>
            <person name="Backstrom D."/>
            <person name="Yutin N."/>
            <person name="Jorgensen S.L."/>
            <person name="Dharamshi J."/>
            <person name="Homa F."/>
            <person name="Zaremba-Niedwiedzka K."/>
            <person name="Spang A."/>
            <person name="Wolf Y.I."/>
            <person name="Koonin E.V."/>
            <person name="Ettema T.J."/>
        </authorList>
    </citation>
    <scope>NUCLEOTIDE SEQUENCE</scope>
</reference>
<name>A0A481ZBK9_9VIRU</name>
<evidence type="ECO:0000313" key="1">
    <source>
        <dbReference type="EMBL" id="QBK92732.1"/>
    </source>
</evidence>
<protein>
    <submittedName>
        <fullName evidence="1">Uncharacterized protein</fullName>
    </submittedName>
</protein>
<accession>A0A481ZBK9</accession>
<dbReference type="EMBL" id="MK500581">
    <property type="protein sequence ID" value="QBK92732.1"/>
    <property type="molecule type" value="Genomic_DNA"/>
</dbReference>
<gene>
    <name evidence="1" type="ORF">LCPAC401_03700</name>
</gene>
<organism evidence="1">
    <name type="scientific">Pithovirus LCPAC401</name>
    <dbReference type="NCBI Taxonomy" id="2506595"/>
    <lineage>
        <taxon>Viruses</taxon>
        <taxon>Pithoviruses</taxon>
    </lineage>
</organism>
<proteinExistence type="predicted"/>